<evidence type="ECO:0000313" key="15">
    <source>
        <dbReference type="EMBL" id="AEV42545.1"/>
    </source>
</evidence>
<comment type="subcellular location">
    <subcellularLocation>
        <location evidence="1 10">Cell outer membrane</location>
        <topology evidence="1 10">Multi-pass membrane protein</topology>
    </subcellularLocation>
</comment>
<evidence type="ECO:0000256" key="4">
    <source>
        <dbReference type="ARBA" id="ARBA00022452"/>
    </source>
</evidence>
<dbReference type="InterPro" id="IPR010917">
    <property type="entry name" value="TonB_rcpt_CS"/>
</dbReference>
<dbReference type="InterPro" id="IPR012910">
    <property type="entry name" value="Plug_dom"/>
</dbReference>
<evidence type="ECO:0000256" key="8">
    <source>
        <dbReference type="ARBA" id="ARBA00023136"/>
    </source>
</evidence>
<evidence type="ECO:0000256" key="1">
    <source>
        <dbReference type="ARBA" id="ARBA00004571"/>
    </source>
</evidence>
<keyword evidence="9 10" id="KW-0998">Cell outer membrane</keyword>
<keyword evidence="3 10" id="KW-0813">Transport</keyword>
<keyword evidence="4 10" id="KW-1134">Transmembrane beta strand</keyword>
<keyword evidence="7 12" id="KW-0798">TonB box</keyword>
<dbReference type="SUPFAM" id="SSF56935">
    <property type="entry name" value="Porins"/>
    <property type="match status" value="1"/>
</dbReference>
<dbReference type="PROSITE" id="PS01156">
    <property type="entry name" value="TONB_DEPENDENT_REC_2"/>
    <property type="match status" value="1"/>
</dbReference>
<keyword evidence="8 10" id="KW-0472">Membrane</keyword>
<dbReference type="InterPro" id="IPR037066">
    <property type="entry name" value="Plug_dom_sf"/>
</dbReference>
<evidence type="ECO:0000256" key="11">
    <source>
        <dbReference type="PROSITE-ProRule" id="PRU10144"/>
    </source>
</evidence>
<feature type="short sequence motif" description="TonB C-terminal box" evidence="11">
    <location>
        <begin position="728"/>
        <end position="745"/>
    </location>
</feature>
<dbReference type="GO" id="GO:0044718">
    <property type="term" value="P:siderophore transmembrane transport"/>
    <property type="evidence" value="ECO:0007669"/>
    <property type="project" value="TreeGrafter"/>
</dbReference>
<accession>G9FZV2</accession>
<evidence type="ECO:0000256" key="5">
    <source>
        <dbReference type="ARBA" id="ARBA00022692"/>
    </source>
</evidence>
<dbReference type="InterPro" id="IPR011276">
    <property type="entry name" value="TonB_haem/Hb_rcpt"/>
</dbReference>
<evidence type="ECO:0000256" key="6">
    <source>
        <dbReference type="ARBA" id="ARBA00022729"/>
    </source>
</evidence>
<name>G9FZV2_HAEIF</name>
<dbReference type="GO" id="GO:0015344">
    <property type="term" value="F:siderophore uptake transmembrane transporter activity"/>
    <property type="evidence" value="ECO:0007669"/>
    <property type="project" value="TreeGrafter"/>
</dbReference>
<protein>
    <submittedName>
        <fullName evidence="16">Hemin receptor</fullName>
    </submittedName>
</protein>
<evidence type="ECO:0000256" key="3">
    <source>
        <dbReference type="ARBA" id="ARBA00022448"/>
    </source>
</evidence>
<dbReference type="NCBIfam" id="TIGR01786">
    <property type="entry name" value="TonB-hemlactrns"/>
    <property type="match status" value="1"/>
</dbReference>
<sequence>MNILINKRIFLLVTLVGIQLNVTAKQNSSNSNREELLPIIVNTNDDSNKLPGRSVLKQKNIEQQQADNAANLINILPGVNMAGGFRPGGQTLNINGMGDAEDVRVQLDGATKSFEKYQQGSIFIEPELLRRVTVDKGNYSPQYGNGGFAGTVKFETKDARDFLQENQKIGGFLKYGNNSNNNQKTYSTALVLQNEQKNIDLLLFGSVRNAGDYKRPDNSKILFSKNNQKTGLIKLNWQISPEHLLTLSSVYGIHKGWEPFAAKRDILPKPSLKDIMSYGADIAWKRKLVYRDQKDENYTLKYNYLPENNPWINLSTQFSYSKTTQNDTRHEKVTSSFLGTLGNKSWITYSDLTFDINNTSTFNIKSTQHELLFGLQWLKNTRHTLMYDKSKVGKADYNYGYFQPYYMPSGRQYTQAFYLQDQIKWKNIIFSTGVRYDHINNIGQKNLASQYNDISVGHNYSQKNYNGWSYYLGLNYDVNHYLSLFTNFSRTWRAPVIDEQYETQYKQASGPVKATSLNLEKEMINQTRVGGIITLNHLFQENDAFQFRTTYFYHRGKNEIFKTRGVNCVGNAANTKHVCPKPIGNYRNLPGYVIQGAELEAYYQSTYLFGELTYSYVKGKRDTSPRNPWGKTSTWIAEIPPRKATATLGFNVPKYYLTVGWRAEFVRRQDRSPLSGDPEAKYWSLPASRGYSLHNLFLSWSPAKIKGMNVKITVDNLFNRAYNPYLGELASGTGRNIKFSLSQKF</sequence>
<dbReference type="Pfam" id="PF00593">
    <property type="entry name" value="TonB_dep_Rec_b-barrel"/>
    <property type="match status" value="1"/>
</dbReference>
<keyword evidence="6" id="KW-0732">Signal</keyword>
<dbReference type="InterPro" id="IPR039426">
    <property type="entry name" value="TonB-dep_rcpt-like"/>
</dbReference>
<evidence type="ECO:0000256" key="12">
    <source>
        <dbReference type="RuleBase" id="RU003357"/>
    </source>
</evidence>
<dbReference type="Pfam" id="PF07715">
    <property type="entry name" value="Plug"/>
    <property type="match status" value="1"/>
</dbReference>
<dbReference type="NCBIfam" id="TIGR01785">
    <property type="entry name" value="TonB-hemin"/>
    <property type="match status" value="1"/>
</dbReference>
<evidence type="ECO:0000313" key="16">
    <source>
        <dbReference type="EMBL" id="AEV42546.1"/>
    </source>
</evidence>
<comment type="similarity">
    <text evidence="2 10 12">Belongs to the TonB-dependent receptor family.</text>
</comment>
<evidence type="ECO:0000256" key="2">
    <source>
        <dbReference type="ARBA" id="ARBA00009810"/>
    </source>
</evidence>
<gene>
    <name evidence="16" type="primary">hemR</name>
</gene>
<evidence type="ECO:0000256" key="7">
    <source>
        <dbReference type="ARBA" id="ARBA00023077"/>
    </source>
</evidence>
<evidence type="ECO:0000256" key="9">
    <source>
        <dbReference type="ARBA" id="ARBA00023237"/>
    </source>
</evidence>
<dbReference type="EMBL" id="JN229322">
    <property type="protein sequence ID" value="AEV42546.1"/>
    <property type="molecule type" value="Genomic_DNA"/>
</dbReference>
<dbReference type="AlphaFoldDB" id="G9FZV2"/>
<dbReference type="InterPro" id="IPR036942">
    <property type="entry name" value="Beta-barrel_TonB_sf"/>
</dbReference>
<dbReference type="InterPro" id="IPR010949">
    <property type="entry name" value="TonB_Hb/transfer/lactofer_rcpt"/>
</dbReference>
<evidence type="ECO:0000259" key="14">
    <source>
        <dbReference type="Pfam" id="PF07715"/>
    </source>
</evidence>
<dbReference type="EMBL" id="JN229321">
    <property type="protein sequence ID" value="AEV42545.1"/>
    <property type="molecule type" value="Genomic_DNA"/>
</dbReference>
<dbReference type="GO" id="GO:0015232">
    <property type="term" value="F:heme transmembrane transporter activity"/>
    <property type="evidence" value="ECO:0007669"/>
    <property type="project" value="InterPro"/>
</dbReference>
<keyword evidence="16" id="KW-0675">Receptor</keyword>
<dbReference type="Gene3D" id="2.40.170.20">
    <property type="entry name" value="TonB-dependent receptor, beta-barrel domain"/>
    <property type="match status" value="1"/>
</dbReference>
<organism evidence="16">
    <name type="scientific">Haemophilus influenzae</name>
    <dbReference type="NCBI Taxonomy" id="727"/>
    <lineage>
        <taxon>Bacteria</taxon>
        <taxon>Pseudomonadati</taxon>
        <taxon>Pseudomonadota</taxon>
        <taxon>Gammaproteobacteria</taxon>
        <taxon>Pasteurellales</taxon>
        <taxon>Pasteurellaceae</taxon>
        <taxon>Haemophilus</taxon>
    </lineage>
</organism>
<evidence type="ECO:0000256" key="10">
    <source>
        <dbReference type="PROSITE-ProRule" id="PRU01360"/>
    </source>
</evidence>
<dbReference type="GO" id="GO:0009279">
    <property type="term" value="C:cell outer membrane"/>
    <property type="evidence" value="ECO:0007669"/>
    <property type="project" value="UniProtKB-SubCell"/>
</dbReference>
<dbReference type="InterPro" id="IPR000531">
    <property type="entry name" value="Beta-barrel_TonB"/>
</dbReference>
<reference evidence="16" key="1">
    <citation type="journal article" date="2014" name="Infect. Genet. Evol.">
        <title>Otitis media associated polymorphisms in the hemin receptor HemR of nontypeable Haemophilus influenzae.</title>
        <authorList>
            <person name="LaCross N.C."/>
            <person name="Marrs C.F."/>
            <person name="Gilsdorf J.R."/>
        </authorList>
    </citation>
    <scope>NUCLEOTIDE SEQUENCE</scope>
    <source>
        <strain evidence="15">I188</strain>
        <strain evidence="16">I264</strain>
    </source>
</reference>
<feature type="domain" description="TonB-dependent receptor plug" evidence="14">
    <location>
        <begin position="53"/>
        <end position="151"/>
    </location>
</feature>
<dbReference type="PANTHER" id="PTHR30069">
    <property type="entry name" value="TONB-DEPENDENT OUTER MEMBRANE RECEPTOR"/>
    <property type="match status" value="1"/>
</dbReference>
<dbReference type="PROSITE" id="PS52016">
    <property type="entry name" value="TONB_DEPENDENT_REC_3"/>
    <property type="match status" value="1"/>
</dbReference>
<dbReference type="CDD" id="cd01347">
    <property type="entry name" value="ligand_gated_channel"/>
    <property type="match status" value="1"/>
</dbReference>
<proteinExistence type="inferred from homology"/>
<dbReference type="Gene3D" id="2.170.130.10">
    <property type="entry name" value="TonB-dependent receptor, plug domain"/>
    <property type="match status" value="1"/>
</dbReference>
<keyword evidence="5 10" id="KW-0812">Transmembrane</keyword>
<dbReference type="PANTHER" id="PTHR30069:SF56">
    <property type="entry name" value="TONB-DEPENDENT HEME RECEPTOR A"/>
    <property type="match status" value="1"/>
</dbReference>
<feature type="domain" description="TonB-dependent receptor-like beta-barrel" evidence="13">
    <location>
        <begin position="237"/>
        <end position="717"/>
    </location>
</feature>
<evidence type="ECO:0000259" key="13">
    <source>
        <dbReference type="Pfam" id="PF00593"/>
    </source>
</evidence>